<dbReference type="InterPro" id="IPR014014">
    <property type="entry name" value="RNA_helicase_DEAD_Q_motif"/>
</dbReference>
<keyword evidence="3 11" id="KW-0347">Helicase</keyword>
<dbReference type="GO" id="GO:0003676">
    <property type="term" value="F:nucleic acid binding"/>
    <property type="evidence" value="ECO:0007669"/>
    <property type="project" value="InterPro"/>
</dbReference>
<dbReference type="GO" id="GO:0005829">
    <property type="term" value="C:cytosol"/>
    <property type="evidence" value="ECO:0007669"/>
    <property type="project" value="TreeGrafter"/>
</dbReference>
<feature type="domain" description="DEAD-box RNA helicase Q" evidence="10">
    <location>
        <begin position="126"/>
        <end position="154"/>
    </location>
</feature>
<evidence type="ECO:0000256" key="6">
    <source>
        <dbReference type="PROSITE-ProRule" id="PRU00552"/>
    </source>
</evidence>
<keyword evidence="1" id="KW-0547">Nucleotide-binding</keyword>
<dbReference type="InterPro" id="IPR050079">
    <property type="entry name" value="DEAD_box_RNA_helicase"/>
</dbReference>
<evidence type="ECO:0000256" key="5">
    <source>
        <dbReference type="ARBA" id="ARBA00038437"/>
    </source>
</evidence>
<dbReference type="Pfam" id="PF00271">
    <property type="entry name" value="Helicase_C"/>
    <property type="match status" value="1"/>
</dbReference>
<keyword evidence="4" id="KW-0067">ATP-binding</keyword>
<dbReference type="InterPro" id="IPR011545">
    <property type="entry name" value="DEAD/DEAH_box_helicase_dom"/>
</dbReference>
<dbReference type="EC" id="3.6.4.13" evidence="11"/>
<dbReference type="SMART" id="SM00487">
    <property type="entry name" value="DEXDc"/>
    <property type="match status" value="1"/>
</dbReference>
<dbReference type="EMBL" id="CP033896">
    <property type="protein sequence ID" value="AZA13513.1"/>
    <property type="molecule type" value="Genomic_DNA"/>
</dbReference>
<keyword evidence="12" id="KW-1185">Reference proteome</keyword>
<dbReference type="PROSITE" id="PS51195">
    <property type="entry name" value="Q_MOTIF"/>
    <property type="match status" value="1"/>
</dbReference>
<feature type="region of interest" description="Disordered" evidence="7">
    <location>
        <begin position="1"/>
        <end position="124"/>
    </location>
</feature>
<dbReference type="PROSITE" id="PS51194">
    <property type="entry name" value="HELICASE_CTER"/>
    <property type="match status" value="1"/>
</dbReference>
<dbReference type="InterPro" id="IPR014001">
    <property type="entry name" value="Helicase_ATP-bd"/>
</dbReference>
<organism evidence="11 12">
    <name type="scientific">Corynebacterium choanae</name>
    <dbReference type="NCBI Taxonomy" id="1862358"/>
    <lineage>
        <taxon>Bacteria</taxon>
        <taxon>Bacillati</taxon>
        <taxon>Actinomycetota</taxon>
        <taxon>Actinomycetes</taxon>
        <taxon>Mycobacteriales</taxon>
        <taxon>Corynebacteriaceae</taxon>
        <taxon>Corynebacterium</taxon>
    </lineage>
</organism>
<name>A0A3G6J6W8_9CORY</name>
<evidence type="ECO:0000256" key="7">
    <source>
        <dbReference type="SAM" id="MobiDB-lite"/>
    </source>
</evidence>
<dbReference type="InterPro" id="IPR001650">
    <property type="entry name" value="Helicase_C-like"/>
</dbReference>
<dbReference type="GO" id="GO:0016787">
    <property type="term" value="F:hydrolase activity"/>
    <property type="evidence" value="ECO:0007669"/>
    <property type="project" value="UniProtKB-KW"/>
</dbReference>
<accession>A0A3G6J6W8</accession>
<feature type="domain" description="Helicase ATP-binding" evidence="8">
    <location>
        <begin position="157"/>
        <end position="331"/>
    </location>
</feature>
<evidence type="ECO:0000313" key="12">
    <source>
        <dbReference type="Proteomes" id="UP000269019"/>
    </source>
</evidence>
<feature type="compositionally biased region" description="Basic and acidic residues" evidence="7">
    <location>
        <begin position="14"/>
        <end position="27"/>
    </location>
</feature>
<feature type="compositionally biased region" description="Polar residues" evidence="7">
    <location>
        <begin position="84"/>
        <end position="102"/>
    </location>
</feature>
<dbReference type="AlphaFoldDB" id="A0A3G6J6W8"/>
<evidence type="ECO:0000313" key="11">
    <source>
        <dbReference type="EMBL" id="AZA13513.1"/>
    </source>
</evidence>
<dbReference type="KEGG" id="ccho:CCHOA_05565"/>
<dbReference type="GO" id="GO:0003724">
    <property type="term" value="F:RNA helicase activity"/>
    <property type="evidence" value="ECO:0007669"/>
    <property type="project" value="UniProtKB-EC"/>
</dbReference>
<dbReference type="InterPro" id="IPR044742">
    <property type="entry name" value="DEAD/DEAH_RhlB"/>
</dbReference>
<dbReference type="SUPFAM" id="SSF52540">
    <property type="entry name" value="P-loop containing nucleoside triphosphate hydrolases"/>
    <property type="match status" value="2"/>
</dbReference>
<feature type="compositionally biased region" description="Basic residues" evidence="7">
    <location>
        <begin position="1"/>
        <end position="12"/>
    </location>
</feature>
<evidence type="ECO:0000259" key="8">
    <source>
        <dbReference type="PROSITE" id="PS51192"/>
    </source>
</evidence>
<feature type="compositionally biased region" description="Basic residues" evidence="7">
    <location>
        <begin position="47"/>
        <end position="56"/>
    </location>
</feature>
<feature type="region of interest" description="Disordered" evidence="7">
    <location>
        <begin position="508"/>
        <end position="561"/>
    </location>
</feature>
<protein>
    <submittedName>
        <fullName evidence="11">ATP-dependent RNA helicase RhlE</fullName>
        <ecNumber evidence="11">3.6.4.13</ecNumber>
    </submittedName>
</protein>
<proteinExistence type="inferred from homology"/>
<comment type="similarity">
    <text evidence="5">Belongs to the DEAD box helicase family.</text>
</comment>
<keyword evidence="2 11" id="KW-0378">Hydrolase</keyword>
<feature type="short sequence motif" description="Q motif" evidence="6">
    <location>
        <begin position="126"/>
        <end position="154"/>
    </location>
</feature>
<reference evidence="11 12" key="1">
    <citation type="submission" date="2018-11" db="EMBL/GenBank/DDBJ databases">
        <authorList>
            <person name="Kleinhagauer T."/>
            <person name="Glaeser S.P."/>
            <person name="Spergser J."/>
            <person name="Ruckert C."/>
            <person name="Kaempfer P."/>
            <person name="Busse H.-J."/>
        </authorList>
    </citation>
    <scope>NUCLEOTIDE SEQUENCE [LARGE SCALE GENOMIC DNA]</scope>
    <source>
        <strain evidence="11 12">200CH</strain>
    </source>
</reference>
<evidence type="ECO:0000256" key="3">
    <source>
        <dbReference type="ARBA" id="ARBA00022806"/>
    </source>
</evidence>
<evidence type="ECO:0000256" key="1">
    <source>
        <dbReference type="ARBA" id="ARBA00022741"/>
    </source>
</evidence>
<feature type="domain" description="Helicase C-terminal" evidence="9">
    <location>
        <begin position="359"/>
        <end position="504"/>
    </location>
</feature>
<dbReference type="Proteomes" id="UP000269019">
    <property type="component" value="Chromosome"/>
</dbReference>
<evidence type="ECO:0000259" key="10">
    <source>
        <dbReference type="PROSITE" id="PS51195"/>
    </source>
</evidence>
<dbReference type="PANTHER" id="PTHR47959:SF13">
    <property type="entry name" value="ATP-DEPENDENT RNA HELICASE RHLE"/>
    <property type="match status" value="1"/>
</dbReference>
<dbReference type="Gene3D" id="3.40.50.300">
    <property type="entry name" value="P-loop containing nucleotide triphosphate hydrolases"/>
    <property type="match status" value="2"/>
</dbReference>
<dbReference type="PROSITE" id="PS51192">
    <property type="entry name" value="HELICASE_ATP_BIND_1"/>
    <property type="match status" value="1"/>
</dbReference>
<feature type="compositionally biased region" description="Low complexity" evidence="7">
    <location>
        <begin position="103"/>
        <end position="115"/>
    </location>
</feature>
<gene>
    <name evidence="11" type="primary">rhlE</name>
    <name evidence="11" type="ORF">CCHOA_05565</name>
</gene>
<sequence precursor="true">MSSSPRRRRSSRGAHPDASRPQVDPRKKPPRRRWVPAEEQGQESSARKPKQRRRAASHSEGSSARAGRNQVASTRRDGNGGGQSRPTAQSARKQTATHSRTNTSGSTGALGAAAGQRTQSHHNQAQSFADLGLAAPIVQQLSQAGIYTPFPIQAAAIPAVLAGKDVLGRGPTGSGKTFTFGLPMLQRLADTGASQVRHPRGLVLLPTRELAAQVAERLTDVAAAVGLRVLAVYGGVAISRHKTQLARPVDLLIATPGRAQDLINQGELFFDDVAITCLDEADQMADMGFLPQVTRLLQFTDPDGQRLLFSATLDNDVQTLVQRFMHNPVVHETAPVQAAVDTMSHYQLLVGPTNAERTEVSQWIGARPGRTIMFMRTRYNVESQVRKLRRVGVNAVGIHGDKGQGARTHAITSFTQGDIPVLVATDIAARGIDIADVSLVVHVEPPAEAKAYVHRAGRTARGGATGTVVTLVTDPQRENVAKLLASAGVDAPAIAVTPGSAELARITGARQPSGQRLGKVVTPGSPPAKTGAKQPSPRTRTRKGRTSTGDDTKRRGQGRNR</sequence>
<dbReference type="Pfam" id="PF00270">
    <property type="entry name" value="DEAD"/>
    <property type="match status" value="1"/>
</dbReference>
<dbReference type="CDD" id="cd18787">
    <property type="entry name" value="SF2_C_DEAD"/>
    <property type="match status" value="1"/>
</dbReference>
<dbReference type="CDD" id="cd00268">
    <property type="entry name" value="DEADc"/>
    <property type="match status" value="1"/>
</dbReference>
<evidence type="ECO:0000259" key="9">
    <source>
        <dbReference type="PROSITE" id="PS51194"/>
    </source>
</evidence>
<dbReference type="SMART" id="SM00490">
    <property type="entry name" value="HELICc"/>
    <property type="match status" value="1"/>
</dbReference>
<evidence type="ECO:0000256" key="2">
    <source>
        <dbReference type="ARBA" id="ARBA00022801"/>
    </source>
</evidence>
<evidence type="ECO:0000256" key="4">
    <source>
        <dbReference type="ARBA" id="ARBA00022840"/>
    </source>
</evidence>
<dbReference type="InterPro" id="IPR027417">
    <property type="entry name" value="P-loop_NTPase"/>
</dbReference>
<dbReference type="PANTHER" id="PTHR47959">
    <property type="entry name" value="ATP-DEPENDENT RNA HELICASE RHLE-RELATED"/>
    <property type="match status" value="1"/>
</dbReference>
<dbReference type="GO" id="GO:0005524">
    <property type="term" value="F:ATP binding"/>
    <property type="evidence" value="ECO:0007669"/>
    <property type="project" value="UniProtKB-KW"/>
</dbReference>